<dbReference type="InterPro" id="IPR036291">
    <property type="entry name" value="NAD(P)-bd_dom_sf"/>
</dbReference>
<dbReference type="PANTHER" id="PTHR43574">
    <property type="entry name" value="EPIMERASE-RELATED"/>
    <property type="match status" value="1"/>
</dbReference>
<dbReference type="SUPFAM" id="SSF51735">
    <property type="entry name" value="NAD(P)-binding Rossmann-fold domains"/>
    <property type="match status" value="1"/>
</dbReference>
<reference evidence="2 3" key="1">
    <citation type="journal article" date="2020" name="Biotechnol. Biofuels">
        <title>New insights from the biogas microbiome by comprehensive genome-resolved metagenomics of nearly 1600 species originating from multiple anaerobic digesters.</title>
        <authorList>
            <person name="Campanaro S."/>
            <person name="Treu L."/>
            <person name="Rodriguez-R L.M."/>
            <person name="Kovalovszki A."/>
            <person name="Ziels R.M."/>
            <person name="Maus I."/>
            <person name="Zhu X."/>
            <person name="Kougias P.G."/>
            <person name="Basile A."/>
            <person name="Luo G."/>
            <person name="Schluter A."/>
            <person name="Konstantinidis K.T."/>
            <person name="Angelidaki I."/>
        </authorList>
    </citation>
    <scope>NUCLEOTIDE SEQUENCE [LARGE SCALE GENOMIC DNA]</scope>
    <source>
        <strain evidence="2">AS04akNAM_125</strain>
    </source>
</reference>
<sequence length="297" mass="30471">MSAVSGRHLLLVGPGYAARAVAGLVIAAGGSVSAAIRDPARAEALAAEGIRALALDADGRLDPARLAGVTDLLVSAPPTPEGCPGLRALGEAWPPSLRWIGYYSSTAVYGDCGGEWIDETRAPAPRTADAKGRLTAEAAWTEAARRHGAALDILRIAGIYGPGTRNVLGQLRSGTARAIVKPGQVFNRIHRDDIAAATLAAMRAPAGVRLTNLADGAPSPASEVLAGVARMLGLPEPPAVAFDKAGLPPGAAGFYAENRRIRADRLAALPGFRLAYPDWRAGYVAILASEGLATAPA</sequence>
<dbReference type="RefSeq" id="WP_303729719.1">
    <property type="nucleotide sequence ID" value="NZ_DULP01000084.1"/>
</dbReference>
<accession>A0A832PMC5</accession>
<protein>
    <submittedName>
        <fullName evidence="2">SDR family NAD(P)-dependent oxidoreductase</fullName>
    </submittedName>
</protein>
<gene>
    <name evidence="2" type="ORF">GXX24_05790</name>
</gene>
<proteinExistence type="predicted"/>
<evidence type="ECO:0000313" key="2">
    <source>
        <dbReference type="EMBL" id="HHW33635.1"/>
    </source>
</evidence>
<dbReference type="AlphaFoldDB" id="A0A832PMC5"/>
<dbReference type="EMBL" id="DULP01000084">
    <property type="protein sequence ID" value="HHW33635.1"/>
    <property type="molecule type" value="Genomic_DNA"/>
</dbReference>
<dbReference type="Gene3D" id="3.40.50.720">
    <property type="entry name" value="NAD(P)-binding Rossmann-like Domain"/>
    <property type="match status" value="1"/>
</dbReference>
<organism evidence="2 3">
    <name type="scientific">Paracoccus solventivorans</name>
    <dbReference type="NCBI Taxonomy" id="53463"/>
    <lineage>
        <taxon>Bacteria</taxon>
        <taxon>Pseudomonadati</taxon>
        <taxon>Pseudomonadota</taxon>
        <taxon>Alphaproteobacteria</taxon>
        <taxon>Rhodobacterales</taxon>
        <taxon>Paracoccaceae</taxon>
        <taxon>Paracoccus</taxon>
    </lineage>
</organism>
<evidence type="ECO:0000313" key="3">
    <source>
        <dbReference type="Proteomes" id="UP000580830"/>
    </source>
</evidence>
<dbReference type="Proteomes" id="UP000580830">
    <property type="component" value="Unassembled WGS sequence"/>
</dbReference>
<comment type="caution">
    <text evidence="2">The sequence shown here is derived from an EMBL/GenBank/DDBJ whole genome shotgun (WGS) entry which is preliminary data.</text>
</comment>
<evidence type="ECO:0000256" key="1">
    <source>
        <dbReference type="ARBA" id="ARBA00023027"/>
    </source>
</evidence>
<name>A0A832PMC5_9RHOB</name>
<keyword evidence="1" id="KW-0520">NAD</keyword>